<name>A0A934VLV7_9BACT</name>
<dbReference type="Pfam" id="PF00793">
    <property type="entry name" value="DAHP_synth_1"/>
    <property type="match status" value="1"/>
</dbReference>
<comment type="function">
    <text evidence="1 8">Stereospecific condensation of phosphoenolpyruvate (PEP) and D-erythrose-4-phosphate (E4P) giving rise to 3-deoxy-D-arabino-heptulosonate-7-phosphate (DAHP).</text>
</comment>
<keyword evidence="5 8" id="KW-0808">Transferase</keyword>
<keyword evidence="4 8" id="KW-0028">Amino-acid biosynthesis</keyword>
<organism evidence="10 11">
    <name type="scientific">Roseibacillus ishigakijimensis</name>
    <dbReference type="NCBI Taxonomy" id="454146"/>
    <lineage>
        <taxon>Bacteria</taxon>
        <taxon>Pseudomonadati</taxon>
        <taxon>Verrucomicrobiota</taxon>
        <taxon>Verrucomicrobiia</taxon>
        <taxon>Verrucomicrobiales</taxon>
        <taxon>Verrucomicrobiaceae</taxon>
        <taxon>Roseibacillus</taxon>
    </lineage>
</organism>
<accession>A0A934VLV7</accession>
<evidence type="ECO:0000256" key="5">
    <source>
        <dbReference type="ARBA" id="ARBA00022679"/>
    </source>
</evidence>
<comment type="catalytic activity">
    <reaction evidence="7 8">
        <text>D-erythrose 4-phosphate + phosphoenolpyruvate + H2O = 7-phospho-2-dehydro-3-deoxy-D-arabino-heptonate + phosphate</text>
        <dbReference type="Rhea" id="RHEA:14717"/>
        <dbReference type="ChEBI" id="CHEBI:15377"/>
        <dbReference type="ChEBI" id="CHEBI:16897"/>
        <dbReference type="ChEBI" id="CHEBI:43474"/>
        <dbReference type="ChEBI" id="CHEBI:58394"/>
        <dbReference type="ChEBI" id="CHEBI:58702"/>
        <dbReference type="EC" id="2.5.1.54"/>
    </reaction>
</comment>
<dbReference type="GO" id="GO:0009073">
    <property type="term" value="P:aromatic amino acid family biosynthetic process"/>
    <property type="evidence" value="ECO:0007669"/>
    <property type="project" value="UniProtKB-KW"/>
</dbReference>
<dbReference type="InterPro" id="IPR013785">
    <property type="entry name" value="Aldolase_TIM"/>
</dbReference>
<dbReference type="AlphaFoldDB" id="A0A934VLV7"/>
<dbReference type="Proteomes" id="UP000604083">
    <property type="component" value="Unassembled WGS sequence"/>
</dbReference>
<dbReference type="SUPFAM" id="SSF51569">
    <property type="entry name" value="Aldolase"/>
    <property type="match status" value="1"/>
</dbReference>
<dbReference type="GO" id="GO:0005737">
    <property type="term" value="C:cytoplasm"/>
    <property type="evidence" value="ECO:0007669"/>
    <property type="project" value="TreeGrafter"/>
</dbReference>
<dbReference type="EMBL" id="JAENIO010000007">
    <property type="protein sequence ID" value="MBK1833300.1"/>
    <property type="molecule type" value="Genomic_DNA"/>
</dbReference>
<dbReference type="PIRSF" id="PIRSF001361">
    <property type="entry name" value="DAHP_synthase"/>
    <property type="match status" value="1"/>
</dbReference>
<dbReference type="GO" id="GO:0008652">
    <property type="term" value="P:amino acid biosynthetic process"/>
    <property type="evidence" value="ECO:0007669"/>
    <property type="project" value="UniProtKB-KW"/>
</dbReference>
<evidence type="ECO:0000256" key="6">
    <source>
        <dbReference type="ARBA" id="ARBA00023141"/>
    </source>
</evidence>
<dbReference type="Gene3D" id="3.20.20.70">
    <property type="entry name" value="Aldolase class I"/>
    <property type="match status" value="1"/>
</dbReference>
<dbReference type="NCBIfam" id="TIGR00034">
    <property type="entry name" value="aroFGH"/>
    <property type="match status" value="1"/>
</dbReference>
<comment type="pathway">
    <text evidence="2 8">Metabolic intermediate biosynthesis; chorismate biosynthesis; chorismate from D-erythrose 4-phosphate and phosphoenolpyruvate: step 1/7.</text>
</comment>
<evidence type="ECO:0000256" key="8">
    <source>
        <dbReference type="PIRNR" id="PIRNR001361"/>
    </source>
</evidence>
<evidence type="ECO:0000256" key="7">
    <source>
        <dbReference type="ARBA" id="ARBA00047508"/>
    </source>
</evidence>
<evidence type="ECO:0000313" key="11">
    <source>
        <dbReference type="Proteomes" id="UP000604083"/>
    </source>
</evidence>
<evidence type="ECO:0000256" key="4">
    <source>
        <dbReference type="ARBA" id="ARBA00022605"/>
    </source>
</evidence>
<sequence length="356" mass="38075">MSTPQTDDLRIQAINPLVSPAVLNYYLPITPAAARLVADARQQATNILHGKDDRLLVVIGPCSIHDPKAAVEYGEKLKPLIDQYADDLQIVMRVYFEKPRTTVGWKGLINDPHLDGSFDINRGLRVARGLLLELAEKGIPAGTEFLDTISPQYIADLIAWGAIGARTTESQIHRELASGLSMPVGFKNGTGGSVQLALDAIGASSKSHHFLSVTKQGVSAIVCTTGNDACHIILRGGSNGPNYDADSIAETVACLQKEGLPPHLMVDCSHGNSNKDYRNQPKVVASLAEQIAGGSTAISSVMIESNLVEDKQSLGEGDLEKLTYGQSVTDACIGWETTGEVLATLAQAVRQRRQGQ</sequence>
<evidence type="ECO:0000256" key="1">
    <source>
        <dbReference type="ARBA" id="ARBA00003726"/>
    </source>
</evidence>
<dbReference type="InterPro" id="IPR006219">
    <property type="entry name" value="DAHP_synth_1"/>
</dbReference>
<dbReference type="InterPro" id="IPR006218">
    <property type="entry name" value="DAHP1/KDSA"/>
</dbReference>
<dbReference type="PANTHER" id="PTHR21225:SF12">
    <property type="entry name" value="PHOSPHO-2-DEHYDRO-3-DEOXYHEPTONATE ALDOLASE, TYROSINE-INHIBITED"/>
    <property type="match status" value="1"/>
</dbReference>
<keyword evidence="6 8" id="KW-0057">Aromatic amino acid biosynthesis</keyword>
<proteinExistence type="inferred from homology"/>
<dbReference type="EC" id="2.5.1.54" evidence="8"/>
<comment type="caution">
    <text evidence="10">The sequence shown here is derived from an EMBL/GenBank/DDBJ whole genome shotgun (WGS) entry which is preliminary data.</text>
</comment>
<keyword evidence="11" id="KW-1185">Reference proteome</keyword>
<comment type="similarity">
    <text evidence="3 8">Belongs to the class-I DAHP synthase family.</text>
</comment>
<feature type="domain" description="DAHP synthetase I/KDSA" evidence="9">
    <location>
        <begin position="44"/>
        <end position="341"/>
    </location>
</feature>
<dbReference type="RefSeq" id="WP_200390732.1">
    <property type="nucleotide sequence ID" value="NZ_JAENIO010000007.1"/>
</dbReference>
<reference evidence="10" key="1">
    <citation type="submission" date="2021-01" db="EMBL/GenBank/DDBJ databases">
        <title>Modified the classification status of verrucomicrobia.</title>
        <authorList>
            <person name="Feng X."/>
        </authorList>
    </citation>
    <scope>NUCLEOTIDE SEQUENCE</scope>
    <source>
        <strain evidence="10">KCTC 12986</strain>
    </source>
</reference>
<evidence type="ECO:0000256" key="3">
    <source>
        <dbReference type="ARBA" id="ARBA00007985"/>
    </source>
</evidence>
<evidence type="ECO:0000256" key="2">
    <source>
        <dbReference type="ARBA" id="ARBA00004688"/>
    </source>
</evidence>
<dbReference type="PANTHER" id="PTHR21225">
    <property type="entry name" value="PHOSPHO-2-DEHYDRO-3-DEOXYHEPTONATE ALDOLASE DAHP SYNTHETASE"/>
    <property type="match status" value="1"/>
</dbReference>
<dbReference type="GO" id="GO:0042802">
    <property type="term" value="F:identical protein binding"/>
    <property type="evidence" value="ECO:0007669"/>
    <property type="project" value="UniProtKB-ARBA"/>
</dbReference>
<dbReference type="NCBIfam" id="NF009396">
    <property type="entry name" value="PRK12756.1"/>
    <property type="match status" value="1"/>
</dbReference>
<dbReference type="GO" id="GO:0003849">
    <property type="term" value="F:3-deoxy-7-phosphoheptulonate synthase activity"/>
    <property type="evidence" value="ECO:0007669"/>
    <property type="project" value="UniProtKB-EC"/>
</dbReference>
<dbReference type="FunFam" id="3.20.20.70:FF:000005">
    <property type="entry name" value="Phospho-2-dehydro-3-deoxyheptonate aldolase"/>
    <property type="match status" value="1"/>
</dbReference>
<evidence type="ECO:0000259" key="9">
    <source>
        <dbReference type="Pfam" id="PF00793"/>
    </source>
</evidence>
<gene>
    <name evidence="10" type="ORF">JIN78_04435</name>
</gene>
<dbReference type="NCBIfam" id="NF009395">
    <property type="entry name" value="PRK12755.1"/>
    <property type="match status" value="1"/>
</dbReference>
<protein>
    <recommendedName>
        <fullName evidence="8">Phospho-2-dehydro-3-deoxyheptonate aldolase</fullName>
        <ecNumber evidence="8">2.5.1.54</ecNumber>
    </recommendedName>
</protein>
<evidence type="ECO:0000313" key="10">
    <source>
        <dbReference type="EMBL" id="MBK1833300.1"/>
    </source>
</evidence>